<keyword evidence="2" id="KW-1185">Reference proteome</keyword>
<evidence type="ECO:0000313" key="2">
    <source>
        <dbReference type="Proteomes" id="UP000571950"/>
    </source>
</evidence>
<dbReference type="EMBL" id="JACIDT010000001">
    <property type="protein sequence ID" value="MBB3924624.1"/>
    <property type="molecule type" value="Genomic_DNA"/>
</dbReference>
<proteinExistence type="predicted"/>
<comment type="caution">
    <text evidence="1">The sequence shown here is derived from an EMBL/GenBank/DDBJ whole genome shotgun (WGS) entry which is preliminary data.</text>
</comment>
<protein>
    <submittedName>
        <fullName evidence="1">Uncharacterized protein</fullName>
    </submittedName>
</protein>
<sequence length="66" mass="7750">MFWKPISFEETARLKRRYEELGSLEAVADEMHMSTGKLGRLLVRHDRRVAGSDANYTGPERRRKRS</sequence>
<dbReference type="RefSeq" id="WP_188070180.1">
    <property type="nucleotide sequence ID" value="NZ_BSPS01000124.1"/>
</dbReference>
<dbReference type="AlphaFoldDB" id="A0A7W6BMU8"/>
<name>A0A7W6BMU8_9SPHN</name>
<evidence type="ECO:0000313" key="1">
    <source>
        <dbReference type="EMBL" id="MBB3924624.1"/>
    </source>
</evidence>
<gene>
    <name evidence="1" type="ORF">GGR43_000318</name>
</gene>
<dbReference type="Proteomes" id="UP000571950">
    <property type="component" value="Unassembled WGS sequence"/>
</dbReference>
<reference evidence="1 2" key="1">
    <citation type="submission" date="2020-08" db="EMBL/GenBank/DDBJ databases">
        <title>Genomic Encyclopedia of Type Strains, Phase IV (KMG-IV): sequencing the most valuable type-strain genomes for metagenomic binning, comparative biology and taxonomic classification.</title>
        <authorList>
            <person name="Goeker M."/>
        </authorList>
    </citation>
    <scope>NUCLEOTIDE SEQUENCE [LARGE SCALE GENOMIC DNA]</scope>
    <source>
        <strain evidence="1 2">DSM 26189</strain>
    </source>
</reference>
<organism evidence="1 2">
    <name type="scientific">Sphingobium jiangsuense</name>
    <dbReference type="NCBI Taxonomy" id="870476"/>
    <lineage>
        <taxon>Bacteria</taxon>
        <taxon>Pseudomonadati</taxon>
        <taxon>Pseudomonadota</taxon>
        <taxon>Alphaproteobacteria</taxon>
        <taxon>Sphingomonadales</taxon>
        <taxon>Sphingomonadaceae</taxon>
        <taxon>Sphingobium</taxon>
    </lineage>
</organism>
<accession>A0A7W6BMU8</accession>